<sequence>MDTPIKGKFRHIVFKDGNTWYAVALEFNIVESSDDPKLAFFNLIQAVSGYVQSAKKIKGSRYQSLNQISDPEYEKLWSILHSTKPVKSPYAIDMYGFSRV</sequence>
<dbReference type="Proteomes" id="UP000179686">
    <property type="component" value="Unassembled WGS sequence"/>
</dbReference>
<protein>
    <submittedName>
        <fullName evidence="1">Uncharacterized protein</fullName>
    </submittedName>
</protein>
<evidence type="ECO:0000313" key="1">
    <source>
        <dbReference type="EMBL" id="OGI72243.1"/>
    </source>
</evidence>
<accession>A0A1F6VRH5</accession>
<comment type="caution">
    <text evidence="1">The sequence shown here is derived from an EMBL/GenBank/DDBJ whole genome shotgun (WGS) entry which is preliminary data.</text>
</comment>
<organism evidence="1 2">
    <name type="scientific">Candidatus Nomurabacteria bacterium RIFCSPHIGHO2_02_FULL_38_15</name>
    <dbReference type="NCBI Taxonomy" id="1801752"/>
    <lineage>
        <taxon>Bacteria</taxon>
        <taxon>Candidatus Nomuraibacteriota</taxon>
    </lineage>
</organism>
<proteinExistence type="predicted"/>
<reference evidence="1 2" key="1">
    <citation type="journal article" date="2016" name="Nat. Commun.">
        <title>Thousands of microbial genomes shed light on interconnected biogeochemical processes in an aquifer system.</title>
        <authorList>
            <person name="Anantharaman K."/>
            <person name="Brown C.T."/>
            <person name="Hug L.A."/>
            <person name="Sharon I."/>
            <person name="Castelle C.J."/>
            <person name="Probst A.J."/>
            <person name="Thomas B.C."/>
            <person name="Singh A."/>
            <person name="Wilkins M.J."/>
            <person name="Karaoz U."/>
            <person name="Brodie E.L."/>
            <person name="Williams K.H."/>
            <person name="Hubbard S.S."/>
            <person name="Banfield J.F."/>
        </authorList>
    </citation>
    <scope>NUCLEOTIDE SEQUENCE [LARGE SCALE GENOMIC DNA]</scope>
</reference>
<dbReference type="EMBL" id="MFUC01000009">
    <property type="protein sequence ID" value="OGI72243.1"/>
    <property type="molecule type" value="Genomic_DNA"/>
</dbReference>
<gene>
    <name evidence="1" type="ORF">A3J61_02025</name>
</gene>
<dbReference type="AlphaFoldDB" id="A0A1F6VRH5"/>
<name>A0A1F6VRH5_9BACT</name>
<dbReference type="STRING" id="1801752.A3J61_02025"/>
<evidence type="ECO:0000313" key="2">
    <source>
        <dbReference type="Proteomes" id="UP000179686"/>
    </source>
</evidence>